<dbReference type="GO" id="GO:0004849">
    <property type="term" value="F:uridine kinase activity"/>
    <property type="evidence" value="ECO:0007669"/>
    <property type="project" value="UniProtKB-UniRule"/>
</dbReference>
<proteinExistence type="inferred from homology"/>
<evidence type="ECO:0000256" key="3">
    <source>
        <dbReference type="ARBA" id="ARBA00004784"/>
    </source>
</evidence>
<comment type="pathway">
    <text evidence="2 16 17">Pyrimidine metabolism; UMP biosynthesis via salvage pathway; UMP from uridine: step 1/1.</text>
</comment>
<dbReference type="PANTHER" id="PTHR10285">
    <property type="entry name" value="URIDINE KINASE"/>
    <property type="match status" value="1"/>
</dbReference>
<keyword evidence="9 16" id="KW-0547">Nucleotide-binding</keyword>
<comment type="catalytic activity">
    <reaction evidence="14 17">
        <text>cytidine + ATP = CMP + ADP + H(+)</text>
        <dbReference type="Rhea" id="RHEA:24674"/>
        <dbReference type="ChEBI" id="CHEBI:15378"/>
        <dbReference type="ChEBI" id="CHEBI:17562"/>
        <dbReference type="ChEBI" id="CHEBI:30616"/>
        <dbReference type="ChEBI" id="CHEBI:60377"/>
        <dbReference type="ChEBI" id="CHEBI:456216"/>
        <dbReference type="EC" id="2.7.1.48"/>
    </reaction>
</comment>
<dbReference type="UniPathway" id="UPA00579">
    <property type="reaction ID" value="UER00640"/>
</dbReference>
<dbReference type="InParanoid" id="A0A3G9JJ79"/>
<dbReference type="KEGG" id="ebm:SG0102_09350"/>
<evidence type="ECO:0000256" key="1">
    <source>
        <dbReference type="ARBA" id="ARBA00004496"/>
    </source>
</evidence>
<comment type="subcellular location">
    <subcellularLocation>
        <location evidence="1 16 17">Cytoplasm</location>
    </subcellularLocation>
</comment>
<evidence type="ECO:0000256" key="13">
    <source>
        <dbReference type="ARBA" id="ARBA00031452"/>
    </source>
</evidence>
<evidence type="ECO:0000256" key="15">
    <source>
        <dbReference type="ARBA" id="ARBA00048909"/>
    </source>
</evidence>
<evidence type="ECO:0000256" key="2">
    <source>
        <dbReference type="ARBA" id="ARBA00004690"/>
    </source>
</evidence>
<dbReference type="GO" id="GO:0005524">
    <property type="term" value="F:ATP binding"/>
    <property type="evidence" value="ECO:0007669"/>
    <property type="project" value="UniProtKB-UniRule"/>
</dbReference>
<dbReference type="UniPathway" id="UPA00574">
    <property type="reaction ID" value="UER00637"/>
</dbReference>
<dbReference type="InterPro" id="IPR027417">
    <property type="entry name" value="P-loop_NTPase"/>
</dbReference>
<evidence type="ECO:0000256" key="9">
    <source>
        <dbReference type="ARBA" id="ARBA00022741"/>
    </source>
</evidence>
<sequence length="207" mass="23882">MNDRAIIIGIAGGSASGKTSIAAKVYEAFKGKHRVSIVKQDDYYKDQSDKPMEERIKTNYDHPLAFDTPLLVEDLKKLKRKETIEKPTYDYSRHTRSDITEVIKDRDVIILEGIFVLAEEEVRKQCDILVYVDTEADIRFIRRLKRDIEERGRSLESVCEQYLTTVKPMHDQFIEPSKKYAHIIIPNGGENVVAIDLLITKIRSIIE</sequence>
<feature type="binding site" evidence="16">
    <location>
        <begin position="12"/>
        <end position="19"/>
    </location>
    <ligand>
        <name>ATP</name>
        <dbReference type="ChEBI" id="CHEBI:30616"/>
    </ligand>
</feature>
<evidence type="ECO:0000256" key="16">
    <source>
        <dbReference type="HAMAP-Rule" id="MF_00551"/>
    </source>
</evidence>
<evidence type="ECO:0000256" key="8">
    <source>
        <dbReference type="ARBA" id="ARBA00022679"/>
    </source>
</evidence>
<evidence type="ECO:0000256" key="7">
    <source>
        <dbReference type="ARBA" id="ARBA00022490"/>
    </source>
</evidence>
<keyword evidence="11 16" id="KW-0067">ATP-binding</keyword>
<comment type="catalytic activity">
    <reaction evidence="15 16 17">
        <text>uridine + ATP = UMP + ADP + H(+)</text>
        <dbReference type="Rhea" id="RHEA:16825"/>
        <dbReference type="ChEBI" id="CHEBI:15378"/>
        <dbReference type="ChEBI" id="CHEBI:16704"/>
        <dbReference type="ChEBI" id="CHEBI:30616"/>
        <dbReference type="ChEBI" id="CHEBI:57865"/>
        <dbReference type="ChEBI" id="CHEBI:456216"/>
        <dbReference type="EC" id="2.7.1.48"/>
    </reaction>
</comment>
<dbReference type="EMBL" id="AP019309">
    <property type="protein sequence ID" value="BBH26001.1"/>
    <property type="molecule type" value="Genomic_DNA"/>
</dbReference>
<evidence type="ECO:0000256" key="17">
    <source>
        <dbReference type="RuleBase" id="RU003825"/>
    </source>
</evidence>
<dbReference type="EC" id="2.7.1.48" evidence="5 16"/>
<evidence type="ECO:0000256" key="11">
    <source>
        <dbReference type="ARBA" id="ARBA00022840"/>
    </source>
</evidence>
<organism evidence="19 20">
    <name type="scientific">Intestinibaculum porci</name>
    <dbReference type="NCBI Taxonomy" id="2487118"/>
    <lineage>
        <taxon>Bacteria</taxon>
        <taxon>Bacillati</taxon>
        <taxon>Bacillota</taxon>
        <taxon>Erysipelotrichia</taxon>
        <taxon>Erysipelotrichales</taxon>
        <taxon>Erysipelotrichaceae</taxon>
        <taxon>Intestinibaculum</taxon>
    </lineage>
</organism>
<keyword evidence="7 16" id="KW-0963">Cytoplasm</keyword>
<dbReference type="GO" id="GO:0005737">
    <property type="term" value="C:cytoplasm"/>
    <property type="evidence" value="ECO:0007669"/>
    <property type="project" value="UniProtKB-SubCell"/>
</dbReference>
<feature type="domain" description="Phosphoribulokinase/uridine kinase" evidence="18">
    <location>
        <begin position="7"/>
        <end position="193"/>
    </location>
</feature>
<dbReference type="Gene3D" id="3.40.50.300">
    <property type="entry name" value="P-loop containing nucleotide triphosphate hydrolases"/>
    <property type="match status" value="1"/>
</dbReference>
<evidence type="ECO:0000259" key="18">
    <source>
        <dbReference type="Pfam" id="PF00485"/>
    </source>
</evidence>
<evidence type="ECO:0000256" key="5">
    <source>
        <dbReference type="ARBA" id="ARBA00012137"/>
    </source>
</evidence>
<dbReference type="GO" id="GO:0044211">
    <property type="term" value="P:CTP salvage"/>
    <property type="evidence" value="ECO:0007669"/>
    <property type="project" value="UniProtKB-UniRule"/>
</dbReference>
<evidence type="ECO:0000256" key="12">
    <source>
        <dbReference type="ARBA" id="ARBA00030641"/>
    </source>
</evidence>
<dbReference type="Pfam" id="PF00485">
    <property type="entry name" value="PRK"/>
    <property type="match status" value="1"/>
</dbReference>
<dbReference type="InterPro" id="IPR026008">
    <property type="entry name" value="Uridine_kinase"/>
</dbReference>
<dbReference type="OrthoDB" id="9777642at2"/>
<comment type="similarity">
    <text evidence="4 16 17">Belongs to the uridine kinase family.</text>
</comment>
<dbReference type="HAMAP" id="MF_00551">
    <property type="entry name" value="Uridine_kinase"/>
    <property type="match status" value="1"/>
</dbReference>
<dbReference type="GO" id="GO:0043771">
    <property type="term" value="F:cytidine kinase activity"/>
    <property type="evidence" value="ECO:0007669"/>
    <property type="project" value="RHEA"/>
</dbReference>
<dbReference type="CDD" id="cd02023">
    <property type="entry name" value="UMPK"/>
    <property type="match status" value="1"/>
</dbReference>
<keyword evidence="8 16" id="KW-0808">Transferase</keyword>
<keyword evidence="20" id="KW-1185">Reference proteome</keyword>
<name>A0A3G9JJ79_9FIRM</name>
<evidence type="ECO:0000256" key="6">
    <source>
        <dbReference type="ARBA" id="ARBA00021478"/>
    </source>
</evidence>
<dbReference type="AlphaFoldDB" id="A0A3G9JJ79"/>
<reference evidence="19 20" key="1">
    <citation type="submission" date="2018-11" db="EMBL/GenBank/DDBJ databases">
        <title>Novel Erysipelotrichaceae bacterium isolated from small intestine of a swine.</title>
        <authorList>
            <person name="Kim J.S."/>
            <person name="Choe H."/>
            <person name="Lee Y.R."/>
            <person name="Kim K.M."/>
            <person name="Park D.S."/>
        </authorList>
    </citation>
    <scope>NUCLEOTIDE SEQUENCE [LARGE SCALE GENOMIC DNA]</scope>
    <source>
        <strain evidence="19 20">SG0102</strain>
    </source>
</reference>
<evidence type="ECO:0000313" key="20">
    <source>
        <dbReference type="Proteomes" id="UP000268059"/>
    </source>
</evidence>
<evidence type="ECO:0000256" key="4">
    <source>
        <dbReference type="ARBA" id="ARBA00005408"/>
    </source>
</evidence>
<dbReference type="FunCoup" id="A0A3G9JJ79">
    <property type="interactions" value="258"/>
</dbReference>
<dbReference type="RefSeq" id="WP_125118911.1">
    <property type="nucleotide sequence ID" value="NZ_AP019309.1"/>
</dbReference>
<keyword evidence="10 16" id="KW-0418">Kinase</keyword>
<protein>
    <recommendedName>
        <fullName evidence="6 16">Uridine kinase</fullName>
        <ecNumber evidence="5 16">2.7.1.48</ecNumber>
    </recommendedName>
    <alternativeName>
        <fullName evidence="12 16">Cytidine monophosphokinase</fullName>
    </alternativeName>
    <alternativeName>
        <fullName evidence="13 16">Uridine monophosphokinase</fullName>
    </alternativeName>
</protein>
<dbReference type="InterPro" id="IPR006083">
    <property type="entry name" value="PRK/URK"/>
</dbReference>
<evidence type="ECO:0000256" key="14">
    <source>
        <dbReference type="ARBA" id="ARBA00047436"/>
    </source>
</evidence>
<accession>A0A3G9JJ79</accession>
<dbReference type="SUPFAM" id="SSF52540">
    <property type="entry name" value="P-loop containing nucleoside triphosphate hydrolases"/>
    <property type="match status" value="1"/>
</dbReference>
<dbReference type="GO" id="GO:0044206">
    <property type="term" value="P:UMP salvage"/>
    <property type="evidence" value="ECO:0007669"/>
    <property type="project" value="UniProtKB-UniRule"/>
</dbReference>
<dbReference type="NCBIfam" id="NF004018">
    <property type="entry name" value="PRK05480.1"/>
    <property type="match status" value="1"/>
</dbReference>
<evidence type="ECO:0000256" key="10">
    <source>
        <dbReference type="ARBA" id="ARBA00022777"/>
    </source>
</evidence>
<dbReference type="Proteomes" id="UP000268059">
    <property type="component" value="Chromosome"/>
</dbReference>
<evidence type="ECO:0000313" key="19">
    <source>
        <dbReference type="EMBL" id="BBH26001.1"/>
    </source>
</evidence>
<comment type="pathway">
    <text evidence="3 16 17">Pyrimidine metabolism; CTP biosynthesis via salvage pathway; CTP from cytidine: step 1/3.</text>
</comment>
<dbReference type="PRINTS" id="PR00988">
    <property type="entry name" value="URIDINKINASE"/>
</dbReference>
<dbReference type="NCBIfam" id="TIGR00235">
    <property type="entry name" value="udk"/>
    <property type="match status" value="1"/>
</dbReference>
<gene>
    <name evidence="16 19" type="primary">udk</name>
    <name evidence="19" type="ORF">SG0102_09350</name>
</gene>
<dbReference type="InterPro" id="IPR000764">
    <property type="entry name" value="Uridine_kinase-like"/>
</dbReference>